<dbReference type="PANTHER" id="PTHR46268">
    <property type="entry name" value="STRESS RESPONSE PROTEIN NHAX"/>
    <property type="match status" value="1"/>
</dbReference>
<dbReference type="PRINTS" id="PR01438">
    <property type="entry name" value="UNVRSLSTRESS"/>
</dbReference>
<dbReference type="Gene3D" id="3.40.50.12370">
    <property type="match status" value="1"/>
</dbReference>
<dbReference type="EMBL" id="JH651384">
    <property type="protein sequence ID" value="EIJ33787.1"/>
    <property type="molecule type" value="Genomic_DNA"/>
</dbReference>
<dbReference type="Gene3D" id="3.40.50.620">
    <property type="entry name" value="HUPs"/>
    <property type="match status" value="1"/>
</dbReference>
<dbReference type="Pfam" id="PF00582">
    <property type="entry name" value="Usp"/>
    <property type="match status" value="2"/>
</dbReference>
<comment type="similarity">
    <text evidence="1">Belongs to the universal stress protein A family.</text>
</comment>
<protein>
    <submittedName>
        <fullName evidence="3">UspA domain-containing protein</fullName>
    </submittedName>
</protein>
<reference evidence="4" key="1">
    <citation type="journal article" date="2011" name="Stand. Genomic Sci.">
        <title>Genome sequence of the filamentous, gliding Thiothrix nivea neotype strain (JP2(T)).</title>
        <authorList>
            <person name="Lapidus A."/>
            <person name="Nolan M."/>
            <person name="Lucas S."/>
            <person name="Glavina Del Rio T."/>
            <person name="Tice H."/>
            <person name="Cheng J.F."/>
            <person name="Tapia R."/>
            <person name="Han C."/>
            <person name="Goodwin L."/>
            <person name="Pitluck S."/>
            <person name="Liolios K."/>
            <person name="Pagani I."/>
            <person name="Ivanova N."/>
            <person name="Huntemann M."/>
            <person name="Mavromatis K."/>
            <person name="Mikhailova N."/>
            <person name="Pati A."/>
            <person name="Chen A."/>
            <person name="Palaniappan K."/>
            <person name="Land M."/>
            <person name="Brambilla E.M."/>
            <person name="Rohde M."/>
            <person name="Abt B."/>
            <person name="Verbarg S."/>
            <person name="Goker M."/>
            <person name="Bristow J."/>
            <person name="Eisen J.A."/>
            <person name="Markowitz V."/>
            <person name="Hugenholtz P."/>
            <person name="Kyrpides N.C."/>
            <person name="Klenk H.P."/>
            <person name="Woyke T."/>
        </authorList>
    </citation>
    <scope>NUCLEOTIDE SEQUENCE [LARGE SCALE GENOMIC DNA]</scope>
    <source>
        <strain evidence="4">ATCC 35100 / DSM 5205 / JP2</strain>
    </source>
</reference>
<dbReference type="PANTHER" id="PTHR46268:SF6">
    <property type="entry name" value="UNIVERSAL STRESS PROTEIN UP12"/>
    <property type="match status" value="1"/>
</dbReference>
<feature type="domain" description="UspA" evidence="2">
    <location>
        <begin position="6"/>
        <end position="132"/>
    </location>
</feature>
<dbReference type="Proteomes" id="UP000005317">
    <property type="component" value="Unassembled WGS sequence"/>
</dbReference>
<dbReference type="InterPro" id="IPR006016">
    <property type="entry name" value="UspA"/>
</dbReference>
<evidence type="ECO:0000313" key="3">
    <source>
        <dbReference type="EMBL" id="EIJ33787.1"/>
    </source>
</evidence>
<dbReference type="SUPFAM" id="SSF52402">
    <property type="entry name" value="Adenine nucleotide alpha hydrolases-like"/>
    <property type="match status" value="2"/>
</dbReference>
<evidence type="ECO:0000259" key="2">
    <source>
        <dbReference type="Pfam" id="PF00582"/>
    </source>
</evidence>
<feature type="domain" description="UspA" evidence="2">
    <location>
        <begin position="215"/>
        <end position="272"/>
    </location>
</feature>
<sequence>MPTISNIFHPTDLSAASDIAFVHALRLALAAKGGFTVMHVAGKQHVHREDLPSVRGILGQWGCIPPDSGQDAIRDLGLSVRKVISHRSSPVQACQDYLEEYAANLVVLAVHRHSAGIEWLRHSVGDLIVRNSGEQALLIPEGTEGFVNRADGSLSLGNILVPVANQPRPQAAIGAVQALSELLELPTGRVTLLYIGDEGNAPSVRLPADSQLSWEWVYGKGDVVGGILQTAQSTHSDLVVMVTEGRNGFFDALRGSTSEQVLRKIHCPLLNVPA</sequence>
<accession>A0A656HBP5</accession>
<dbReference type="RefSeq" id="WP_002707735.1">
    <property type="nucleotide sequence ID" value="NZ_JH651384.1"/>
</dbReference>
<keyword evidence="4" id="KW-1185">Reference proteome</keyword>
<dbReference type="InterPro" id="IPR006015">
    <property type="entry name" value="Universal_stress_UspA"/>
</dbReference>
<name>A0A656HBP5_THINJ</name>
<evidence type="ECO:0000313" key="4">
    <source>
        <dbReference type="Proteomes" id="UP000005317"/>
    </source>
</evidence>
<dbReference type="CDD" id="cd00293">
    <property type="entry name" value="USP-like"/>
    <property type="match status" value="2"/>
</dbReference>
<dbReference type="InterPro" id="IPR014729">
    <property type="entry name" value="Rossmann-like_a/b/a_fold"/>
</dbReference>
<dbReference type="OrthoDB" id="239260at2"/>
<proteinExistence type="inferred from homology"/>
<evidence type="ECO:0000256" key="1">
    <source>
        <dbReference type="ARBA" id="ARBA00008791"/>
    </source>
</evidence>
<dbReference type="AlphaFoldDB" id="A0A656HBP5"/>
<organism evidence="3 4">
    <name type="scientific">Thiothrix nivea (strain ATCC 35100 / DSM 5205 / JP2)</name>
    <dbReference type="NCBI Taxonomy" id="870187"/>
    <lineage>
        <taxon>Bacteria</taxon>
        <taxon>Pseudomonadati</taxon>
        <taxon>Pseudomonadota</taxon>
        <taxon>Gammaproteobacteria</taxon>
        <taxon>Thiotrichales</taxon>
        <taxon>Thiotrichaceae</taxon>
        <taxon>Thiothrix</taxon>
    </lineage>
</organism>
<gene>
    <name evidence="3" type="ORF">Thini_1169</name>
</gene>